<dbReference type="Gene3D" id="3.60.15.10">
    <property type="entry name" value="Ribonuclease Z/Hydroxyacylglutathione hydrolase-like"/>
    <property type="match status" value="1"/>
</dbReference>
<comment type="caution">
    <text evidence="2">The sequence shown here is derived from an EMBL/GenBank/DDBJ whole genome shotgun (WGS) entry which is preliminary data.</text>
</comment>
<dbReference type="SUPFAM" id="SSF56281">
    <property type="entry name" value="Metallo-hydrolase/oxidoreductase"/>
    <property type="match status" value="1"/>
</dbReference>
<dbReference type="Proteomes" id="UP001501612">
    <property type="component" value="Unassembled WGS sequence"/>
</dbReference>
<dbReference type="InterPro" id="IPR050114">
    <property type="entry name" value="UPF0173_UPF0282_UlaG_hydrolase"/>
</dbReference>
<dbReference type="PANTHER" id="PTHR43546">
    <property type="entry name" value="UPF0173 METAL-DEPENDENT HYDROLASE MJ1163-RELATED"/>
    <property type="match status" value="1"/>
</dbReference>
<keyword evidence="3" id="KW-1185">Reference proteome</keyword>
<reference evidence="2 3" key="1">
    <citation type="journal article" date="2019" name="Int. J. Syst. Evol. Microbiol.">
        <title>The Global Catalogue of Microorganisms (GCM) 10K type strain sequencing project: providing services to taxonomists for standard genome sequencing and annotation.</title>
        <authorList>
            <consortium name="The Broad Institute Genomics Platform"/>
            <consortium name="The Broad Institute Genome Sequencing Center for Infectious Disease"/>
            <person name="Wu L."/>
            <person name="Ma J."/>
        </authorList>
    </citation>
    <scope>NUCLEOTIDE SEQUENCE [LARGE SCALE GENOMIC DNA]</scope>
    <source>
        <strain evidence="2 3">JCM 14046</strain>
    </source>
</reference>
<dbReference type="SMART" id="SM00849">
    <property type="entry name" value="Lactamase_B"/>
    <property type="match status" value="1"/>
</dbReference>
<dbReference type="InterPro" id="IPR036866">
    <property type="entry name" value="RibonucZ/Hydroxyglut_hydro"/>
</dbReference>
<dbReference type="RefSeq" id="WP_344007634.1">
    <property type="nucleotide sequence ID" value="NZ_BAAAMY010000005.1"/>
</dbReference>
<evidence type="ECO:0000259" key="1">
    <source>
        <dbReference type="SMART" id="SM00849"/>
    </source>
</evidence>
<dbReference type="EMBL" id="BAAAMY010000005">
    <property type="protein sequence ID" value="GAA1922351.1"/>
    <property type="molecule type" value="Genomic_DNA"/>
</dbReference>
<proteinExistence type="predicted"/>
<gene>
    <name evidence="2" type="ORF">GCM10009737_24810</name>
</gene>
<name>A0ABN2PHW3_9ACTN</name>
<feature type="domain" description="Metallo-beta-lactamase" evidence="1">
    <location>
        <begin position="7"/>
        <end position="191"/>
    </location>
</feature>
<dbReference type="InterPro" id="IPR001279">
    <property type="entry name" value="Metallo-B-lactamas"/>
</dbReference>
<dbReference type="PANTHER" id="PTHR43546:SF3">
    <property type="entry name" value="UPF0173 METAL-DEPENDENT HYDROLASE MJ1163"/>
    <property type="match status" value="1"/>
</dbReference>
<protein>
    <submittedName>
        <fullName evidence="2">MBL fold metallo-hydrolase</fullName>
    </submittedName>
</protein>
<sequence length="215" mass="22493">MRLTKLGHACVRLSYDGSTVVVDPGGFTDPEAVDGVDAVLITHEHPDHYDAATLRRTSAPVLTIAAVAARIAEDAPDVAERVVVVAPGESFTAAGIDVRAVGEAHAVIHPELPGFDNSGFTFTLGDTVVHHPGDSLVVPDAAVDVLCVPSSAPWLKASEAIDYARAVGAPRNVAIHDRIYSEAAHGILAGHMGRFLDPAGQAYVRLADGEDLTPR</sequence>
<accession>A0ABN2PHW3</accession>
<evidence type="ECO:0000313" key="2">
    <source>
        <dbReference type="EMBL" id="GAA1922351.1"/>
    </source>
</evidence>
<organism evidence="2 3">
    <name type="scientific">Nocardioides lentus</name>
    <dbReference type="NCBI Taxonomy" id="338077"/>
    <lineage>
        <taxon>Bacteria</taxon>
        <taxon>Bacillati</taxon>
        <taxon>Actinomycetota</taxon>
        <taxon>Actinomycetes</taxon>
        <taxon>Propionibacteriales</taxon>
        <taxon>Nocardioidaceae</taxon>
        <taxon>Nocardioides</taxon>
    </lineage>
</organism>
<dbReference type="Pfam" id="PF13483">
    <property type="entry name" value="Lactamase_B_3"/>
    <property type="match status" value="1"/>
</dbReference>
<evidence type="ECO:0000313" key="3">
    <source>
        <dbReference type="Proteomes" id="UP001501612"/>
    </source>
</evidence>